<dbReference type="EMBL" id="AP026830">
    <property type="protein sequence ID" value="BDR91989.1"/>
    <property type="molecule type" value="Genomic_DNA"/>
</dbReference>
<dbReference type="EMBL" id="BMNM01000001">
    <property type="protein sequence ID" value="GGI68805.1"/>
    <property type="molecule type" value="Genomic_DNA"/>
</dbReference>
<reference evidence="2" key="2">
    <citation type="submission" date="2020-09" db="EMBL/GenBank/DDBJ databases">
        <authorList>
            <person name="Sun Q."/>
            <person name="Ohkuma M."/>
        </authorList>
    </citation>
    <scope>NUCLEOTIDE SEQUENCE</scope>
    <source>
        <strain evidence="2">JCM 11219</strain>
    </source>
</reference>
<evidence type="ECO:0000313" key="1">
    <source>
        <dbReference type="EMBL" id="BDR91989.1"/>
    </source>
</evidence>
<sequence>MAKNGKRRIVIEIDESQYEALKRLKQAFHSRSWADLLLRCLDNSLVINEIVEMHNDIKDLGRTIDELARLIREEGK</sequence>
<reference evidence="4" key="3">
    <citation type="submission" date="2022-09" db="EMBL/GenBank/DDBJ databases">
        <title>Complete genome sequence of Vulcanisaeta souniana.</title>
        <authorList>
            <person name="Kato S."/>
            <person name="Itoh T."/>
            <person name="Ohkuma M."/>
        </authorList>
    </citation>
    <scope>NUCLEOTIDE SEQUENCE [LARGE SCALE GENOMIC DNA]</scope>
    <source>
        <strain evidence="4">JCM 11219</strain>
    </source>
</reference>
<dbReference type="AlphaFoldDB" id="A0A830DYE7"/>
<proteinExistence type="predicted"/>
<evidence type="ECO:0000313" key="2">
    <source>
        <dbReference type="EMBL" id="GGI68805.1"/>
    </source>
</evidence>
<organism evidence="2 3">
    <name type="scientific">Vulcanisaeta souniana JCM 11219</name>
    <dbReference type="NCBI Taxonomy" id="1293586"/>
    <lineage>
        <taxon>Archaea</taxon>
        <taxon>Thermoproteota</taxon>
        <taxon>Thermoprotei</taxon>
        <taxon>Thermoproteales</taxon>
        <taxon>Thermoproteaceae</taxon>
        <taxon>Vulcanisaeta</taxon>
    </lineage>
</organism>
<dbReference type="Proteomes" id="UP001060771">
    <property type="component" value="Chromosome"/>
</dbReference>
<reference evidence="1" key="4">
    <citation type="journal article" date="2023" name="Microbiol. Resour. Announc.">
        <title>Complete Genome Sequence of Vulcanisaeta souniana Strain IC-059, a Hyperthermophilic Archaeon Isolated from Hot Spring Water in Japan.</title>
        <authorList>
            <person name="Kato S."/>
            <person name="Itoh T."/>
            <person name="Wu L."/>
            <person name="Ma J."/>
            <person name="Ohkuma M."/>
        </authorList>
    </citation>
    <scope>NUCLEOTIDE SEQUENCE</scope>
    <source>
        <strain evidence="1">JCM 11219</strain>
    </source>
</reference>
<dbReference type="OrthoDB" id="28369at2157"/>
<evidence type="ECO:0000313" key="3">
    <source>
        <dbReference type="Proteomes" id="UP000657075"/>
    </source>
</evidence>
<dbReference type="GeneID" id="76206629"/>
<dbReference type="RefSeq" id="WP_188602336.1">
    <property type="nucleotide sequence ID" value="NZ_AP026830.1"/>
</dbReference>
<dbReference type="Proteomes" id="UP000657075">
    <property type="component" value="Unassembled WGS sequence"/>
</dbReference>
<reference evidence="2" key="1">
    <citation type="journal article" date="2014" name="Int. J. Syst. Evol. Microbiol.">
        <title>Complete genome sequence of Corynebacterium casei LMG S-19264T (=DSM 44701T), isolated from a smear-ripened cheese.</title>
        <authorList>
            <consortium name="US DOE Joint Genome Institute (JGI-PGF)"/>
            <person name="Walter F."/>
            <person name="Albersmeier A."/>
            <person name="Kalinowski J."/>
            <person name="Ruckert C."/>
        </authorList>
    </citation>
    <scope>NUCLEOTIDE SEQUENCE</scope>
    <source>
        <strain evidence="2">JCM 11219</strain>
    </source>
</reference>
<keyword evidence="4" id="KW-1185">Reference proteome</keyword>
<name>A0A830DYE7_9CREN</name>
<protein>
    <submittedName>
        <fullName evidence="2">Uncharacterized protein</fullName>
    </submittedName>
</protein>
<accession>A0A830DYE7</accession>
<gene>
    <name evidence="2" type="ORF">GCM10007112_02230</name>
    <name evidence="1" type="ORF">Vsou_10820</name>
</gene>
<evidence type="ECO:0000313" key="4">
    <source>
        <dbReference type="Proteomes" id="UP001060771"/>
    </source>
</evidence>